<evidence type="ECO:0000313" key="1">
    <source>
        <dbReference type="EMBL" id="SFU26292.1"/>
    </source>
</evidence>
<evidence type="ECO:0000313" key="2">
    <source>
        <dbReference type="Proteomes" id="UP000198844"/>
    </source>
</evidence>
<dbReference type="EMBL" id="FPBH01000051">
    <property type="protein sequence ID" value="SFU26292.1"/>
    <property type="molecule type" value="Genomic_DNA"/>
</dbReference>
<accession>A0A1I7EQV1</accession>
<protein>
    <submittedName>
        <fullName evidence="1">Uncharacterized protein</fullName>
    </submittedName>
</protein>
<proteinExistence type="predicted"/>
<reference evidence="1 2" key="1">
    <citation type="submission" date="2016-10" db="EMBL/GenBank/DDBJ databases">
        <authorList>
            <person name="de Groot N.N."/>
        </authorList>
    </citation>
    <scope>NUCLEOTIDE SEQUENCE [LARGE SCALE GENOMIC DNA]</scope>
    <source>
        <strain evidence="1 2">LMG 27731</strain>
    </source>
</reference>
<gene>
    <name evidence="1" type="ORF">SAMN05192563_105127</name>
</gene>
<organism evidence="1 2">
    <name type="scientific">Paraburkholderia aspalathi</name>
    <dbReference type="NCBI Taxonomy" id="1324617"/>
    <lineage>
        <taxon>Bacteria</taxon>
        <taxon>Pseudomonadati</taxon>
        <taxon>Pseudomonadota</taxon>
        <taxon>Betaproteobacteria</taxon>
        <taxon>Burkholderiales</taxon>
        <taxon>Burkholderiaceae</taxon>
        <taxon>Paraburkholderia</taxon>
    </lineage>
</organism>
<dbReference type="Proteomes" id="UP000198844">
    <property type="component" value="Unassembled WGS sequence"/>
</dbReference>
<sequence>MEYLDSDELDLPLGAFDRVGPYEPTYELCCCHMEPWLPAGVRVEYNESR</sequence>
<name>A0A1I7EQV1_9BURK</name>
<dbReference type="AlphaFoldDB" id="A0A1I7EQV1"/>